<dbReference type="PANTHER" id="PTHR14083:SF2">
    <property type="entry name" value="PROTEIN YIF1A"/>
    <property type="match status" value="1"/>
</dbReference>
<keyword evidence="2 9" id="KW-0813">Transport</keyword>
<comment type="function">
    <text evidence="9">Has a role in transport between endoplasmic reticulum and Golgi.</text>
</comment>
<dbReference type="GO" id="GO:0006888">
    <property type="term" value="P:endoplasmic reticulum to Golgi vesicle-mediated transport"/>
    <property type="evidence" value="ECO:0007669"/>
    <property type="project" value="UniProtKB-UniRule"/>
</dbReference>
<accession>A0A8C0D514</accession>
<protein>
    <recommendedName>
        <fullName evidence="9">Protein YIF1</fullName>
    </recommendedName>
</protein>
<keyword evidence="5 9" id="KW-0653">Protein transport</keyword>
<reference evidence="10" key="1">
    <citation type="submission" date="2023-09" db="UniProtKB">
        <authorList>
            <consortium name="Ensembl"/>
        </authorList>
    </citation>
    <scope>IDENTIFICATION</scope>
</reference>
<dbReference type="GeneTree" id="ENSGT00390000009423"/>
<evidence type="ECO:0000256" key="3">
    <source>
        <dbReference type="ARBA" id="ARBA00022692"/>
    </source>
</evidence>
<sequence length="158" mass="16759">MAFITYVLLAGMALGIQKRFSPEVLGLCASTALVWVVMEVLALLLGVYLATVRSDLSTFHLLAYSGYKYVGMILSVLTGLLFGSDGYYVALAWTSSALMYFIVSLGLAPLLLGSAGDKLPLPGPASALLYSRCALCEQQPWAPTAWGSRPPGNISSST</sequence>
<evidence type="ECO:0000256" key="9">
    <source>
        <dbReference type="RuleBase" id="RU368073"/>
    </source>
</evidence>
<keyword evidence="8 9" id="KW-0472">Membrane</keyword>
<feature type="transmembrane region" description="Helical" evidence="9">
    <location>
        <begin position="88"/>
        <end position="112"/>
    </location>
</feature>
<feature type="transmembrane region" description="Helical" evidence="9">
    <location>
        <begin position="25"/>
        <end position="49"/>
    </location>
</feature>
<evidence type="ECO:0000256" key="5">
    <source>
        <dbReference type="ARBA" id="ARBA00022927"/>
    </source>
</evidence>
<feature type="transmembrane region" description="Helical" evidence="9">
    <location>
        <begin position="61"/>
        <end position="82"/>
    </location>
</feature>
<evidence type="ECO:0000256" key="1">
    <source>
        <dbReference type="ARBA" id="ARBA00009727"/>
    </source>
</evidence>
<name>A0A8C0D514_BALMU</name>
<comment type="subcellular location">
    <subcellularLocation>
        <location evidence="9">Endoplasmic reticulum membrane</location>
        <topology evidence="9">Multi-pass membrane protein</topology>
    </subcellularLocation>
    <subcellularLocation>
        <location evidence="9">Golgi apparatus membrane</location>
        <topology evidence="9">Multi-pass membrane protein</topology>
    </subcellularLocation>
</comment>
<evidence type="ECO:0000256" key="6">
    <source>
        <dbReference type="ARBA" id="ARBA00022989"/>
    </source>
</evidence>
<gene>
    <name evidence="10" type="primary">YIF1A</name>
</gene>
<dbReference type="InterPro" id="IPR005578">
    <property type="entry name" value="Yif1_fam"/>
</dbReference>
<dbReference type="GO" id="GO:0030134">
    <property type="term" value="C:COPII-coated ER to Golgi transport vesicle"/>
    <property type="evidence" value="ECO:0007669"/>
    <property type="project" value="TreeGrafter"/>
</dbReference>
<dbReference type="GO" id="GO:0015031">
    <property type="term" value="P:protein transport"/>
    <property type="evidence" value="ECO:0007669"/>
    <property type="project" value="UniProtKB-KW"/>
</dbReference>
<keyword evidence="4 9" id="KW-0256">Endoplasmic reticulum</keyword>
<dbReference type="GO" id="GO:0005789">
    <property type="term" value="C:endoplasmic reticulum membrane"/>
    <property type="evidence" value="ECO:0007669"/>
    <property type="project" value="UniProtKB-SubCell"/>
</dbReference>
<organism evidence="10">
    <name type="scientific">Balaenoptera musculus</name>
    <name type="common">Blue whale</name>
    <dbReference type="NCBI Taxonomy" id="9771"/>
    <lineage>
        <taxon>Eukaryota</taxon>
        <taxon>Metazoa</taxon>
        <taxon>Chordata</taxon>
        <taxon>Craniata</taxon>
        <taxon>Vertebrata</taxon>
        <taxon>Euteleostomi</taxon>
        <taxon>Mammalia</taxon>
        <taxon>Eutheria</taxon>
        <taxon>Laurasiatheria</taxon>
        <taxon>Artiodactyla</taxon>
        <taxon>Whippomorpha</taxon>
        <taxon>Cetacea</taxon>
        <taxon>Mysticeti</taxon>
        <taxon>Balaenopteridae</taxon>
        <taxon>Balaenoptera</taxon>
    </lineage>
</organism>
<evidence type="ECO:0000256" key="4">
    <source>
        <dbReference type="ARBA" id="ARBA00022824"/>
    </source>
</evidence>
<keyword evidence="3 9" id="KW-0812">Transmembrane</keyword>
<dbReference type="GO" id="GO:0005793">
    <property type="term" value="C:endoplasmic reticulum-Golgi intermediate compartment"/>
    <property type="evidence" value="ECO:0007669"/>
    <property type="project" value="UniProtKB-UniRule"/>
</dbReference>
<dbReference type="GO" id="GO:0000139">
    <property type="term" value="C:Golgi membrane"/>
    <property type="evidence" value="ECO:0007669"/>
    <property type="project" value="UniProtKB-SubCell"/>
</dbReference>
<evidence type="ECO:0000256" key="2">
    <source>
        <dbReference type="ARBA" id="ARBA00022448"/>
    </source>
</evidence>
<keyword evidence="7 9" id="KW-0333">Golgi apparatus</keyword>
<dbReference type="Pfam" id="PF03878">
    <property type="entry name" value="YIF1"/>
    <property type="match status" value="1"/>
</dbReference>
<dbReference type="AlphaFoldDB" id="A0A8C0D514"/>
<dbReference type="Ensembl" id="ENSBMST00010015496.1">
    <property type="protein sequence ID" value="ENSBMSP00010013968.1"/>
    <property type="gene ID" value="ENSBMSG00010010189.1"/>
</dbReference>
<evidence type="ECO:0000256" key="7">
    <source>
        <dbReference type="ARBA" id="ARBA00023034"/>
    </source>
</evidence>
<comment type="similarity">
    <text evidence="1 9">Belongs to the YIF1 family.</text>
</comment>
<evidence type="ECO:0000313" key="10">
    <source>
        <dbReference type="Ensembl" id="ENSBMSP00010013968.1"/>
    </source>
</evidence>
<keyword evidence="6 9" id="KW-1133">Transmembrane helix</keyword>
<dbReference type="PANTHER" id="PTHR14083">
    <property type="entry name" value="YIP1 INTERACTING FACTOR HOMOLOG YIF1 PROTEIN"/>
    <property type="match status" value="1"/>
</dbReference>
<proteinExistence type="inferred from homology"/>
<evidence type="ECO:0000256" key="8">
    <source>
        <dbReference type="ARBA" id="ARBA00023136"/>
    </source>
</evidence>